<protein>
    <submittedName>
        <fullName evidence="1">OsmC family protein</fullName>
    </submittedName>
</protein>
<dbReference type="PANTHER" id="PTHR39624">
    <property type="entry name" value="PROTEIN INVOLVED IN RIMO-MEDIATED BETA-METHYLTHIOLATION OF RIBOSOMAL PROTEIN S12 YCAO"/>
    <property type="match status" value="1"/>
</dbReference>
<dbReference type="InterPro" id="IPR015946">
    <property type="entry name" value="KH_dom-like_a/b"/>
</dbReference>
<dbReference type="EMBL" id="CP058559">
    <property type="protein sequence ID" value="QNO13955.1"/>
    <property type="molecule type" value="Genomic_DNA"/>
</dbReference>
<dbReference type="Pfam" id="PF02566">
    <property type="entry name" value="OsmC"/>
    <property type="match status" value="1"/>
</dbReference>
<dbReference type="AlphaFoldDB" id="A0A7G9W5J3"/>
<dbReference type="SUPFAM" id="SSF82784">
    <property type="entry name" value="OsmC-like"/>
    <property type="match status" value="1"/>
</dbReference>
<sequence>MALIEVSFPGGKKVDASIKGFTITTDQPEIAGGEGSAPTPFDLFLSSIATCAGLYAVGFCESKGINTDGLKLELDVTRNPELGLVDNVELKLTLPEVFPAKYEKAIIRAMDLCAVKKHMMTPPNFDIVTVK</sequence>
<dbReference type="Gene3D" id="3.30.300.20">
    <property type="match status" value="1"/>
</dbReference>
<evidence type="ECO:0000313" key="2">
    <source>
        <dbReference type="Proteomes" id="UP000516160"/>
    </source>
</evidence>
<organism evidence="1 2">
    <name type="scientific">Alkalicella caledoniensis</name>
    <dbReference type="NCBI Taxonomy" id="2731377"/>
    <lineage>
        <taxon>Bacteria</taxon>
        <taxon>Bacillati</taxon>
        <taxon>Bacillota</taxon>
        <taxon>Clostridia</taxon>
        <taxon>Eubacteriales</taxon>
        <taxon>Proteinivoracaceae</taxon>
        <taxon>Alkalicella</taxon>
    </lineage>
</organism>
<accession>A0A7G9W5J3</accession>
<reference evidence="1 2" key="1">
    <citation type="submission" date="2020-07" db="EMBL/GenBank/DDBJ databases">
        <title>Alkalicella. sp. LB2 genome.</title>
        <authorList>
            <person name="Postec A."/>
            <person name="Quemeneur M."/>
        </authorList>
    </citation>
    <scope>NUCLEOTIDE SEQUENCE [LARGE SCALE GENOMIC DNA]</scope>
    <source>
        <strain evidence="1 2">LB2</strain>
    </source>
</reference>
<keyword evidence="2" id="KW-1185">Reference proteome</keyword>
<evidence type="ECO:0000313" key="1">
    <source>
        <dbReference type="EMBL" id="QNO13955.1"/>
    </source>
</evidence>
<dbReference type="InterPro" id="IPR036102">
    <property type="entry name" value="OsmC/Ohrsf"/>
</dbReference>
<dbReference type="Proteomes" id="UP000516160">
    <property type="component" value="Chromosome"/>
</dbReference>
<gene>
    <name evidence="1" type="ORF">HYG86_03805</name>
</gene>
<name>A0A7G9W5J3_ALKCA</name>
<dbReference type="InterPro" id="IPR003718">
    <property type="entry name" value="OsmC/Ohr_fam"/>
</dbReference>
<dbReference type="RefSeq" id="WP_213167618.1">
    <property type="nucleotide sequence ID" value="NZ_CP058559.1"/>
</dbReference>
<proteinExistence type="predicted"/>
<dbReference type="PANTHER" id="PTHR39624:SF2">
    <property type="entry name" value="OSMC-LIKE PROTEIN"/>
    <property type="match status" value="1"/>
</dbReference>
<dbReference type="KEGG" id="acae:HYG86_03805"/>